<dbReference type="SMART" id="SM00220">
    <property type="entry name" value="S_TKc"/>
    <property type="match status" value="1"/>
</dbReference>
<evidence type="ECO:0000313" key="3">
    <source>
        <dbReference type="EMBL" id="PWZ29265.1"/>
    </source>
</evidence>
<dbReference type="ExpressionAtlas" id="A0A3L6F800">
    <property type="expression patterns" value="baseline and differential"/>
</dbReference>
<dbReference type="PROSITE" id="PS50202">
    <property type="entry name" value="MSP"/>
    <property type="match status" value="1"/>
</dbReference>
<feature type="domain" description="Protein kinase" evidence="1">
    <location>
        <begin position="37"/>
        <end position="311"/>
    </location>
</feature>
<dbReference type="Pfam" id="PF00635">
    <property type="entry name" value="Motile_Sperm"/>
    <property type="match status" value="1"/>
</dbReference>
<dbReference type="Proteomes" id="UP000251960">
    <property type="component" value="Chromosome 4"/>
</dbReference>
<dbReference type="EMBL" id="NCVQ01000005">
    <property type="protein sequence ID" value="PWZ29261.1"/>
    <property type="molecule type" value="Genomic_DNA"/>
</dbReference>
<dbReference type="Pfam" id="PF25575">
    <property type="entry name" value="TPR_BSK1_C"/>
    <property type="match status" value="1"/>
</dbReference>
<dbReference type="InterPro" id="IPR008962">
    <property type="entry name" value="PapD-like_sf"/>
</dbReference>
<dbReference type="PANTHER" id="PTHR45707:SF50">
    <property type="entry name" value="VESICLE-ASSOCIATED PROTEIN 1-1"/>
    <property type="match status" value="1"/>
</dbReference>
<dbReference type="SMART" id="SM00028">
    <property type="entry name" value="TPR"/>
    <property type="match status" value="3"/>
</dbReference>
<protein>
    <submittedName>
        <fullName evidence="3">Putative serine/threonine-protein kinase</fullName>
    </submittedName>
</protein>
<dbReference type="Gene3D" id="1.25.40.10">
    <property type="entry name" value="Tetratricopeptide repeat domain"/>
    <property type="match status" value="1"/>
</dbReference>
<dbReference type="InterPro" id="IPR000719">
    <property type="entry name" value="Prot_kinase_dom"/>
</dbReference>
<dbReference type="SUPFAM" id="SSF56112">
    <property type="entry name" value="Protein kinase-like (PK-like)"/>
    <property type="match status" value="1"/>
</dbReference>
<dbReference type="PANTHER" id="PTHR45707">
    <property type="entry name" value="C2 CALCIUM/LIPID-BINDING PLANT PHOSPHORIBOSYLTRANSFERASE FAMILY PROTEIN"/>
    <property type="match status" value="1"/>
</dbReference>
<gene>
    <name evidence="3" type="ORF">Zm00014a_013062</name>
</gene>
<dbReference type="EMBL" id="NCVQ01000005">
    <property type="protein sequence ID" value="PWZ29265.1"/>
    <property type="molecule type" value="Genomic_DNA"/>
</dbReference>
<dbReference type="Gene3D" id="1.10.510.10">
    <property type="entry name" value="Transferase(Phosphotransferase) domain 1"/>
    <property type="match status" value="1"/>
</dbReference>
<keyword evidence="3" id="KW-0418">Kinase</keyword>
<dbReference type="InterPro" id="IPR058209">
    <property type="entry name" value="TPR_BSK1_C"/>
</dbReference>
<dbReference type="Gene3D" id="2.60.40.10">
    <property type="entry name" value="Immunoglobulins"/>
    <property type="match status" value="1"/>
</dbReference>
<dbReference type="AlphaFoldDB" id="A0A3L6F800"/>
<dbReference type="InterPro" id="IPR011990">
    <property type="entry name" value="TPR-like_helical_dom_sf"/>
</dbReference>
<name>A0A3L6F800_MAIZE</name>
<feature type="domain" description="MSP" evidence="2">
    <location>
        <begin position="328"/>
        <end position="457"/>
    </location>
</feature>
<keyword evidence="3" id="KW-0808">Transferase</keyword>
<evidence type="ECO:0000259" key="2">
    <source>
        <dbReference type="PROSITE" id="PS50202"/>
    </source>
</evidence>
<accession>A0A3L6F800</accession>
<dbReference type="GO" id="GO:0005524">
    <property type="term" value="F:ATP binding"/>
    <property type="evidence" value="ECO:0007669"/>
    <property type="project" value="InterPro"/>
</dbReference>
<dbReference type="Gene3D" id="3.30.200.20">
    <property type="entry name" value="Phosphorylase Kinase, domain 1"/>
    <property type="match status" value="1"/>
</dbReference>
<organism evidence="3">
    <name type="scientific">Zea mays</name>
    <name type="common">Maize</name>
    <dbReference type="NCBI Taxonomy" id="4577"/>
    <lineage>
        <taxon>Eukaryota</taxon>
        <taxon>Viridiplantae</taxon>
        <taxon>Streptophyta</taxon>
        <taxon>Embryophyta</taxon>
        <taxon>Tracheophyta</taxon>
        <taxon>Spermatophyta</taxon>
        <taxon>Magnoliopsida</taxon>
        <taxon>Liliopsida</taxon>
        <taxon>Poales</taxon>
        <taxon>Poaceae</taxon>
        <taxon>PACMAD clade</taxon>
        <taxon>Panicoideae</taxon>
        <taxon>Andropogonodae</taxon>
        <taxon>Andropogoneae</taxon>
        <taxon>Tripsacinae</taxon>
        <taxon>Zea</taxon>
    </lineage>
</organism>
<dbReference type="GO" id="GO:0004672">
    <property type="term" value="F:protein kinase activity"/>
    <property type="evidence" value="ECO:0007669"/>
    <property type="project" value="InterPro"/>
</dbReference>
<evidence type="ECO:0000259" key="1">
    <source>
        <dbReference type="PROSITE" id="PS50011"/>
    </source>
</evidence>
<dbReference type="SUPFAM" id="SSF49354">
    <property type="entry name" value="PapD-like"/>
    <property type="match status" value="1"/>
</dbReference>
<evidence type="ECO:0000313" key="4">
    <source>
        <dbReference type="Proteomes" id="UP000251960"/>
    </source>
</evidence>
<dbReference type="InterPro" id="IPR008271">
    <property type="entry name" value="Ser/Thr_kinase_AS"/>
</dbReference>
<comment type="caution">
    <text evidence="3">The sequence shown here is derived from an EMBL/GenBank/DDBJ whole genome shotgun (WGS) entry which is preliminary data.</text>
</comment>
<dbReference type="InterPro" id="IPR011009">
    <property type="entry name" value="Kinase-like_dom_sf"/>
</dbReference>
<dbReference type="PROSITE" id="PS50011">
    <property type="entry name" value="PROTEIN_KINASE_DOM"/>
    <property type="match status" value="1"/>
</dbReference>
<sequence>MGSTHKEEVGVLEEILDGRKEPRKLSLSVLKHITNDFSHERIIGYGGCGEVYKGILQNGSVAVKKIFSNLNVEDKEFDREIQSMMQVKHPNVVRFIGYCSNTEHELMRKEGKYIKVEVRERLLCFEHISNGSLRNHITDGLRGLEWHARYKIIKGICEGLHHLHMEKNIIHMDLKPANILVHDQMVPKIADFGLSRLAEVSRTMSNERLLSLGYCAPEYQYHGKMSLKSDIYSLGVIMLELVTGSKEEPDITNVLRRWSHRWKKSGQRTRLFQRQQVIKCIDLAQRCKEVEPIRRPSVCDILASLGKMEGMDCSDQQVDEEVSCLEDMLGIEPLDLHFLVDPNKQTISCSVRLTNDTNDYFAFSVETTNPKQYCIQPDRGVVPPRSERSVAIVVLSREPMQQQQAQQHNKRCSMEDELSVQSTRVDEGVTAADVSEALFTGKEDRTVDHVSLTVSFDMLPSPAEEDFTFAPLAASDEEPQLGAANKVSVWTSNEYGHCGRLSKKKLVSILKSWRARLKVSSHKKLETPKHDHAVDHKEVAAPRCPQGQLPQRDLSPLGEACSRMNMTAIYEILVNRRYRDDEELSEPSLQEWTQQSRDMLAARKRGDLAFRDKDLRAAIDSYTECMDVGPEMVSGTVYVRRSCCHLMCGNLDAALRDAMQAQRQYPEWPLSLYMQAAALSKLGMHSQAMGMLIEASEMEGNHRKSSLILV</sequence>
<reference evidence="3 4" key="1">
    <citation type="journal article" date="2018" name="Nat. Genet.">
        <title>Extensive intraspecific gene order and gene structural variations between Mo17 and other maize genomes.</title>
        <authorList>
            <person name="Sun S."/>
            <person name="Zhou Y."/>
            <person name="Chen J."/>
            <person name="Shi J."/>
            <person name="Zhao H."/>
            <person name="Zhao H."/>
            <person name="Song W."/>
            <person name="Zhang M."/>
            <person name="Cui Y."/>
            <person name="Dong X."/>
            <person name="Liu H."/>
            <person name="Ma X."/>
            <person name="Jiao Y."/>
            <person name="Wang B."/>
            <person name="Wei X."/>
            <person name="Stein J.C."/>
            <person name="Glaubitz J.C."/>
            <person name="Lu F."/>
            <person name="Yu G."/>
            <person name="Liang C."/>
            <person name="Fengler K."/>
            <person name="Li B."/>
            <person name="Rafalski A."/>
            <person name="Schnable P.S."/>
            <person name="Ware D.H."/>
            <person name="Buckler E.S."/>
            <person name="Lai J."/>
        </authorList>
    </citation>
    <scope>NUCLEOTIDE SEQUENCE [LARGE SCALE GENOMIC DNA]</scope>
    <source>
        <strain evidence="4">cv. Missouri 17</strain>
        <tissue evidence="3">Seedling</tissue>
    </source>
</reference>
<dbReference type="InterPro" id="IPR000535">
    <property type="entry name" value="MSP_dom"/>
</dbReference>
<dbReference type="InterPro" id="IPR019734">
    <property type="entry name" value="TPR_rpt"/>
</dbReference>
<dbReference type="Pfam" id="PF00069">
    <property type="entry name" value="Pkinase"/>
    <property type="match status" value="1"/>
</dbReference>
<proteinExistence type="predicted"/>
<dbReference type="FunFam" id="1.10.510.10:FF:000870">
    <property type="entry name" value="OSJNBa0016N04.16-like protein"/>
    <property type="match status" value="1"/>
</dbReference>
<accession>A0A3L6FAB8</accession>
<dbReference type="InterPro" id="IPR013783">
    <property type="entry name" value="Ig-like_fold"/>
</dbReference>
<dbReference type="PROSITE" id="PS00108">
    <property type="entry name" value="PROTEIN_KINASE_ST"/>
    <property type="match status" value="1"/>
</dbReference>
<dbReference type="SUPFAM" id="SSF48452">
    <property type="entry name" value="TPR-like"/>
    <property type="match status" value="1"/>
</dbReference>